<dbReference type="Proteomes" id="UP001279681">
    <property type="component" value="Unassembled WGS sequence"/>
</dbReference>
<evidence type="ECO:0000256" key="8">
    <source>
        <dbReference type="ARBA" id="ARBA00035655"/>
    </source>
</evidence>
<dbReference type="EMBL" id="JAVIKH010000014">
    <property type="protein sequence ID" value="MDX8336825.1"/>
    <property type="molecule type" value="Genomic_DNA"/>
</dbReference>
<dbReference type="Pfam" id="PF04143">
    <property type="entry name" value="Sulf_transp"/>
    <property type="match status" value="1"/>
</dbReference>
<protein>
    <submittedName>
        <fullName evidence="10">YeeE/YedE thiosulfate transporter family protein</fullName>
    </submittedName>
</protein>
<keyword evidence="7 9" id="KW-0472">Membrane</keyword>
<evidence type="ECO:0000313" key="11">
    <source>
        <dbReference type="Proteomes" id="UP001279681"/>
    </source>
</evidence>
<evidence type="ECO:0000256" key="4">
    <source>
        <dbReference type="ARBA" id="ARBA00022519"/>
    </source>
</evidence>
<evidence type="ECO:0000256" key="7">
    <source>
        <dbReference type="ARBA" id="ARBA00023136"/>
    </source>
</evidence>
<evidence type="ECO:0000256" key="2">
    <source>
        <dbReference type="ARBA" id="ARBA00022448"/>
    </source>
</evidence>
<comment type="similarity">
    <text evidence="8">Belongs to the TsuA/YedE (TC 9.B.102) family.</text>
</comment>
<comment type="subcellular location">
    <subcellularLocation>
        <location evidence="1">Cell inner membrane</location>
        <topology evidence="1">Multi-pass membrane protein</topology>
    </subcellularLocation>
</comment>
<keyword evidence="4" id="KW-0997">Cell inner membrane</keyword>
<keyword evidence="5 9" id="KW-0812">Transmembrane</keyword>
<keyword evidence="2" id="KW-0813">Transport</keyword>
<dbReference type="PANTHER" id="PTHR30574:SF1">
    <property type="entry name" value="SULPHUR TRANSPORT DOMAIN-CONTAINING PROTEIN"/>
    <property type="match status" value="1"/>
</dbReference>
<gene>
    <name evidence="10" type="ORF">RFV38_10020</name>
</gene>
<evidence type="ECO:0000256" key="3">
    <source>
        <dbReference type="ARBA" id="ARBA00022475"/>
    </source>
</evidence>
<evidence type="ECO:0000313" key="10">
    <source>
        <dbReference type="EMBL" id="MDX8336825.1"/>
    </source>
</evidence>
<evidence type="ECO:0000256" key="5">
    <source>
        <dbReference type="ARBA" id="ARBA00022692"/>
    </source>
</evidence>
<feature type="transmembrane region" description="Helical" evidence="9">
    <location>
        <begin position="7"/>
        <end position="25"/>
    </location>
</feature>
<sequence>MKMKNNWIFKGLFLGGVFFLSILLIKPVGISTQFSVVSGIIQTVFDEGIVYKQGAEFYSLVDYYNQDGIAKSIATPYNFGIIFVVGVFLGGMLGKIFFRKNPEFIEKETLLEKDNISRVKLFIGGFLLLFGARLAGGCTSGHMMSGVMQLSVSSIIFSIILFPIAIVVAKGFGD</sequence>
<dbReference type="RefSeq" id="WP_320314242.1">
    <property type="nucleotide sequence ID" value="NZ_JAVIKH010000014.1"/>
</dbReference>
<feature type="transmembrane region" description="Helical" evidence="9">
    <location>
        <begin position="119"/>
        <end position="136"/>
    </location>
</feature>
<dbReference type="PANTHER" id="PTHR30574">
    <property type="entry name" value="INNER MEMBRANE PROTEIN YEDE"/>
    <property type="match status" value="1"/>
</dbReference>
<dbReference type="InterPro" id="IPR007272">
    <property type="entry name" value="Sulf_transp_TsuA/YedE"/>
</dbReference>
<feature type="transmembrane region" description="Helical" evidence="9">
    <location>
        <begin position="148"/>
        <end position="169"/>
    </location>
</feature>
<keyword evidence="3" id="KW-1003">Cell membrane</keyword>
<organism evidence="10 11">
    <name type="scientific">Candidatus Cetobacterium colombiensis</name>
    <dbReference type="NCBI Taxonomy" id="3073100"/>
    <lineage>
        <taxon>Bacteria</taxon>
        <taxon>Fusobacteriati</taxon>
        <taxon>Fusobacteriota</taxon>
        <taxon>Fusobacteriia</taxon>
        <taxon>Fusobacteriales</taxon>
        <taxon>Fusobacteriaceae</taxon>
        <taxon>Cetobacterium</taxon>
    </lineage>
</organism>
<keyword evidence="6 9" id="KW-1133">Transmembrane helix</keyword>
<keyword evidence="11" id="KW-1185">Reference proteome</keyword>
<accession>A0ABU4WBB0</accession>
<proteinExistence type="inferred from homology"/>
<reference evidence="11" key="1">
    <citation type="submission" date="2023-07" db="EMBL/GenBank/DDBJ databases">
        <authorList>
            <person name="Colorado M.A."/>
            <person name="Villamil L.M."/>
            <person name="Melo J.F."/>
            <person name="Rodriguez J.A."/>
            <person name="Ruiz R.Y."/>
        </authorList>
    </citation>
    <scope>NUCLEOTIDE SEQUENCE [LARGE SCALE GENOMIC DNA]</scope>
    <source>
        <strain evidence="11">C33</strain>
    </source>
</reference>
<evidence type="ECO:0000256" key="6">
    <source>
        <dbReference type="ARBA" id="ARBA00022989"/>
    </source>
</evidence>
<comment type="caution">
    <text evidence="10">The sequence shown here is derived from an EMBL/GenBank/DDBJ whole genome shotgun (WGS) entry which is preliminary data.</text>
</comment>
<name>A0ABU4WBB0_9FUSO</name>
<evidence type="ECO:0000256" key="9">
    <source>
        <dbReference type="SAM" id="Phobius"/>
    </source>
</evidence>
<evidence type="ECO:0000256" key="1">
    <source>
        <dbReference type="ARBA" id="ARBA00004429"/>
    </source>
</evidence>
<feature type="transmembrane region" description="Helical" evidence="9">
    <location>
        <begin position="77"/>
        <end position="98"/>
    </location>
</feature>